<comment type="similarity">
    <text evidence="7">Belongs to the NFYC/HAP5 subunit family.</text>
</comment>
<dbReference type="InterPro" id="IPR050568">
    <property type="entry name" value="Transcr_DNA_Rep_Reg"/>
</dbReference>
<dbReference type="Proteomes" id="UP001604277">
    <property type="component" value="Unassembled WGS sequence"/>
</dbReference>
<dbReference type="GO" id="GO:0005634">
    <property type="term" value="C:nucleus"/>
    <property type="evidence" value="ECO:0007669"/>
    <property type="project" value="UniProtKB-SubCell"/>
</dbReference>
<dbReference type="InterPro" id="IPR009072">
    <property type="entry name" value="Histone-fold"/>
</dbReference>
<keyword evidence="2" id="KW-0805">Transcription regulation</keyword>
<proteinExistence type="inferred from homology"/>
<gene>
    <name evidence="10" type="ORF">Fot_20508</name>
</gene>
<evidence type="ECO:0000313" key="11">
    <source>
        <dbReference type="Proteomes" id="UP001604277"/>
    </source>
</evidence>
<keyword evidence="5" id="KW-0539">Nucleus</keyword>
<evidence type="ECO:0000256" key="7">
    <source>
        <dbReference type="ARBA" id="ARBA00038129"/>
    </source>
</evidence>
<feature type="domain" description="Core Histone H2A/H2B/H3" evidence="9">
    <location>
        <begin position="70"/>
        <end position="138"/>
    </location>
</feature>
<dbReference type="PANTHER" id="PTHR10252">
    <property type="entry name" value="HISTONE-LIKE TRANSCRIPTION FACTOR CCAAT-RELATED"/>
    <property type="match status" value="1"/>
</dbReference>
<evidence type="ECO:0000256" key="1">
    <source>
        <dbReference type="ARBA" id="ARBA00004123"/>
    </source>
</evidence>
<comment type="function">
    <text evidence="8">Stimulates the transcription of various genes by recognizing and binding to a CCAAT motif in promoters.</text>
</comment>
<reference evidence="11" key="1">
    <citation type="submission" date="2024-07" db="EMBL/GenBank/DDBJ databases">
        <title>Two chromosome-level genome assemblies of Korean endemic species Abeliophyllum distichum and Forsythia ovata (Oleaceae).</title>
        <authorList>
            <person name="Jang H."/>
        </authorList>
    </citation>
    <scope>NUCLEOTIDE SEQUENCE [LARGE SCALE GENOMIC DNA]</scope>
</reference>
<dbReference type="GO" id="GO:0003677">
    <property type="term" value="F:DNA binding"/>
    <property type="evidence" value="ECO:0007669"/>
    <property type="project" value="UniProtKB-KW"/>
</dbReference>
<dbReference type="SUPFAM" id="SSF47113">
    <property type="entry name" value="Histone-fold"/>
    <property type="match status" value="1"/>
</dbReference>
<dbReference type="CDD" id="cd22908">
    <property type="entry name" value="HFD_NFYC-like"/>
    <property type="match status" value="1"/>
</dbReference>
<dbReference type="EMBL" id="JBFOLJ010000006">
    <property type="protein sequence ID" value="KAL2527907.1"/>
    <property type="molecule type" value="Genomic_DNA"/>
</dbReference>
<dbReference type="Pfam" id="PF00125">
    <property type="entry name" value="Histone"/>
    <property type="match status" value="1"/>
</dbReference>
<comment type="subcellular location">
    <subcellularLocation>
        <location evidence="1">Nucleus</location>
    </subcellularLocation>
</comment>
<keyword evidence="11" id="KW-1185">Reference proteome</keyword>
<name>A0ABD1US65_9LAMI</name>
<accession>A0ABD1US65</accession>
<keyword evidence="3" id="KW-0238">DNA-binding</keyword>
<sequence length="213" mass="24771">MDFNQSIQFPSSNPPSKMHNFMHMPPFFLGHSNQDGEARSFRFRNLLRQNMLTFWNDRLVEIRNPPSDVRSQHLLPLARIKKIMKSDEEVKMISADTPILFAKACEIFILELTLRAWMNTEDNKRRTMQRCDVAKAIRDEELLDFLTYIVPFDGDQEGTVADCPGDTHQCTAYPMNLCNMNSDFLMRSQEAPQHLMFPPSFSSAETKYHKGFN</sequence>
<evidence type="ECO:0000256" key="8">
    <source>
        <dbReference type="ARBA" id="ARBA00059992"/>
    </source>
</evidence>
<evidence type="ECO:0000313" key="10">
    <source>
        <dbReference type="EMBL" id="KAL2527907.1"/>
    </source>
</evidence>
<evidence type="ECO:0000256" key="2">
    <source>
        <dbReference type="ARBA" id="ARBA00023015"/>
    </source>
</evidence>
<dbReference type="AlphaFoldDB" id="A0ABD1US65"/>
<dbReference type="InterPro" id="IPR007125">
    <property type="entry name" value="H2A/H2B/H3"/>
</dbReference>
<comment type="caution">
    <text evidence="10">The sequence shown here is derived from an EMBL/GenBank/DDBJ whole genome shotgun (WGS) entry which is preliminary data.</text>
</comment>
<keyword evidence="4" id="KW-0804">Transcription</keyword>
<evidence type="ECO:0000256" key="5">
    <source>
        <dbReference type="ARBA" id="ARBA00023242"/>
    </source>
</evidence>
<dbReference type="FunFam" id="1.10.20.10:FF:000062">
    <property type="entry name" value="Nuclear transcription factor Y subunit C"/>
    <property type="match status" value="1"/>
</dbReference>
<organism evidence="10 11">
    <name type="scientific">Forsythia ovata</name>
    <dbReference type="NCBI Taxonomy" id="205694"/>
    <lineage>
        <taxon>Eukaryota</taxon>
        <taxon>Viridiplantae</taxon>
        <taxon>Streptophyta</taxon>
        <taxon>Embryophyta</taxon>
        <taxon>Tracheophyta</taxon>
        <taxon>Spermatophyta</taxon>
        <taxon>Magnoliopsida</taxon>
        <taxon>eudicotyledons</taxon>
        <taxon>Gunneridae</taxon>
        <taxon>Pentapetalae</taxon>
        <taxon>asterids</taxon>
        <taxon>lamiids</taxon>
        <taxon>Lamiales</taxon>
        <taxon>Oleaceae</taxon>
        <taxon>Forsythieae</taxon>
        <taxon>Forsythia</taxon>
    </lineage>
</organism>
<comment type="subunit">
    <text evidence="6">Heterotrimeric transcription factor composed of three components, NF-YA, NF-YB and NF-YC. NF-YB and NF-YC must interact and dimerize for NF-YA association and DNA binding.</text>
</comment>
<evidence type="ECO:0000256" key="4">
    <source>
        <dbReference type="ARBA" id="ARBA00023163"/>
    </source>
</evidence>
<dbReference type="PANTHER" id="PTHR10252:SF124">
    <property type="entry name" value="NUCLEAR TRANSCRIPTION FACTOR Y SUBUNIT C-10"/>
    <property type="match status" value="1"/>
</dbReference>
<evidence type="ECO:0000259" key="9">
    <source>
        <dbReference type="Pfam" id="PF00125"/>
    </source>
</evidence>
<evidence type="ECO:0000256" key="3">
    <source>
        <dbReference type="ARBA" id="ARBA00023125"/>
    </source>
</evidence>
<evidence type="ECO:0000256" key="6">
    <source>
        <dbReference type="ARBA" id="ARBA00025911"/>
    </source>
</evidence>
<dbReference type="Gene3D" id="1.10.20.10">
    <property type="entry name" value="Histone, subunit A"/>
    <property type="match status" value="1"/>
</dbReference>
<protein>
    <submittedName>
        <fullName evidence="10">Nuclear transcription factor Y subunit gamma-like</fullName>
    </submittedName>
</protein>